<dbReference type="EMBL" id="JGDS01000052">
    <property type="protein sequence ID" value="EXZ73060.1"/>
    <property type="molecule type" value="Genomic_DNA"/>
</dbReference>
<reference evidence="1 2" key="1">
    <citation type="submission" date="2014-02" db="EMBL/GenBank/DDBJ databases">
        <authorList>
            <person name="Sears C."/>
            <person name="Carroll K."/>
            <person name="Sack B.R."/>
            <person name="Qadri F."/>
            <person name="Myers L.L."/>
            <person name="Chung G.-T."/>
            <person name="Escheverria P."/>
            <person name="Fraser C.M."/>
            <person name="Sadzewicz L."/>
            <person name="Shefchek K.A."/>
            <person name="Tallon L."/>
            <person name="Das S.P."/>
            <person name="Daugherty S."/>
            <person name="Mongodin E.F."/>
        </authorList>
    </citation>
    <scope>NUCLEOTIDE SEQUENCE [LARGE SCALE GENOMIC DNA]</scope>
    <source>
        <strain evidence="1 2">3976T8</strain>
    </source>
</reference>
<name>A0A016ANU2_BACFG</name>
<protein>
    <submittedName>
        <fullName evidence="1">Uncharacterized protein</fullName>
    </submittedName>
</protein>
<proteinExistence type="predicted"/>
<evidence type="ECO:0000313" key="1">
    <source>
        <dbReference type="EMBL" id="EXZ73060.1"/>
    </source>
</evidence>
<dbReference type="AlphaFoldDB" id="A0A016ANU2"/>
<comment type="caution">
    <text evidence="1">The sequence shown here is derived from an EMBL/GenBank/DDBJ whole genome shotgun (WGS) entry which is preliminary data.</text>
</comment>
<accession>A0A016ANU2</accession>
<dbReference type="PATRIC" id="fig|1339314.3.peg.2749"/>
<gene>
    <name evidence="1" type="ORF">M123_2560</name>
</gene>
<evidence type="ECO:0000313" key="2">
    <source>
        <dbReference type="Proteomes" id="UP000020938"/>
    </source>
</evidence>
<dbReference type="Proteomes" id="UP000020938">
    <property type="component" value="Unassembled WGS sequence"/>
</dbReference>
<organism evidence="1 2">
    <name type="scientific">Bacteroides fragilis str. 3976T8</name>
    <dbReference type="NCBI Taxonomy" id="1339314"/>
    <lineage>
        <taxon>Bacteria</taxon>
        <taxon>Pseudomonadati</taxon>
        <taxon>Bacteroidota</taxon>
        <taxon>Bacteroidia</taxon>
        <taxon>Bacteroidales</taxon>
        <taxon>Bacteroidaceae</taxon>
        <taxon>Bacteroides</taxon>
    </lineage>
</organism>
<sequence length="43" mass="4717">MKPFILGKADVFQSKGCSLSLICGRKKVFAPFLKQGKNSICVK</sequence>